<sequence length="73" mass="7738">MTSTYTPSVCCPQIPAETAFDLIECGGCAFTTETVPLNCLMPCTVSPTVDLALTTTITECDQTISLTDPVTKM</sequence>
<evidence type="ECO:0000313" key="2">
    <source>
        <dbReference type="Proteomes" id="UP000016931"/>
    </source>
</evidence>
<name>N1QH44_SPHMS</name>
<dbReference type="GeneID" id="27903402"/>
<dbReference type="OrthoDB" id="10439595at2759"/>
<organism evidence="1 2">
    <name type="scientific">Sphaerulina musiva (strain SO2202)</name>
    <name type="common">Poplar stem canker fungus</name>
    <name type="synonym">Septoria musiva</name>
    <dbReference type="NCBI Taxonomy" id="692275"/>
    <lineage>
        <taxon>Eukaryota</taxon>
        <taxon>Fungi</taxon>
        <taxon>Dikarya</taxon>
        <taxon>Ascomycota</taxon>
        <taxon>Pezizomycotina</taxon>
        <taxon>Dothideomycetes</taxon>
        <taxon>Dothideomycetidae</taxon>
        <taxon>Mycosphaerellales</taxon>
        <taxon>Mycosphaerellaceae</taxon>
        <taxon>Sphaerulina</taxon>
    </lineage>
</organism>
<dbReference type="Proteomes" id="UP000016931">
    <property type="component" value="Unassembled WGS sequence"/>
</dbReference>
<dbReference type="RefSeq" id="XP_016758599.1">
    <property type="nucleotide sequence ID" value="XM_016906265.1"/>
</dbReference>
<dbReference type="HOGENOM" id="CLU_2706400_0_0_1"/>
<protein>
    <submittedName>
        <fullName evidence="1">Uncharacterized protein</fullName>
    </submittedName>
</protein>
<dbReference type="AlphaFoldDB" id="N1QH44"/>
<keyword evidence="2" id="KW-1185">Reference proteome</keyword>
<proteinExistence type="predicted"/>
<accession>N1QH44</accession>
<dbReference type="EMBL" id="KB456267">
    <property type="protein sequence ID" value="EMF10478.1"/>
    <property type="molecule type" value="Genomic_DNA"/>
</dbReference>
<gene>
    <name evidence="1" type="ORF">SEPMUDRAFT_150575</name>
</gene>
<reference evidence="1 2" key="1">
    <citation type="journal article" date="2012" name="PLoS Pathog.">
        <title>Diverse lifestyles and strategies of plant pathogenesis encoded in the genomes of eighteen Dothideomycetes fungi.</title>
        <authorList>
            <person name="Ohm R.A."/>
            <person name="Feau N."/>
            <person name="Henrissat B."/>
            <person name="Schoch C.L."/>
            <person name="Horwitz B.A."/>
            <person name="Barry K.W."/>
            <person name="Condon B.J."/>
            <person name="Copeland A.C."/>
            <person name="Dhillon B."/>
            <person name="Glaser F."/>
            <person name="Hesse C.N."/>
            <person name="Kosti I."/>
            <person name="LaButti K."/>
            <person name="Lindquist E.A."/>
            <person name="Lucas S."/>
            <person name="Salamov A.A."/>
            <person name="Bradshaw R.E."/>
            <person name="Ciuffetti L."/>
            <person name="Hamelin R.C."/>
            <person name="Kema G.H.J."/>
            <person name="Lawrence C."/>
            <person name="Scott J.A."/>
            <person name="Spatafora J.W."/>
            <person name="Turgeon B.G."/>
            <person name="de Wit P.J.G.M."/>
            <person name="Zhong S."/>
            <person name="Goodwin S.B."/>
            <person name="Grigoriev I.V."/>
        </authorList>
    </citation>
    <scope>NUCLEOTIDE SEQUENCE [LARGE SCALE GENOMIC DNA]</scope>
    <source>
        <strain evidence="1 2">SO2202</strain>
    </source>
</reference>
<evidence type="ECO:0000313" key="1">
    <source>
        <dbReference type="EMBL" id="EMF10478.1"/>
    </source>
</evidence>